<evidence type="ECO:0000313" key="1">
    <source>
        <dbReference type="EMBL" id="KFI86795.1"/>
    </source>
</evidence>
<keyword evidence="2" id="KW-1185">Reference proteome</keyword>
<dbReference type="eggNOG" id="ENOG5031YC2">
    <property type="taxonomic scope" value="Bacteria"/>
</dbReference>
<dbReference type="EMBL" id="JGZL01000013">
    <property type="protein sequence ID" value="KFI86795.1"/>
    <property type="molecule type" value="Genomic_DNA"/>
</dbReference>
<dbReference type="STRING" id="78346.BRUM_1709"/>
<evidence type="ECO:0008006" key="3">
    <source>
        <dbReference type="Google" id="ProtNLM"/>
    </source>
</evidence>
<protein>
    <recommendedName>
        <fullName evidence="3">Ribbon-helix-helix protein CopG domain-containing protein</fullName>
    </recommendedName>
</protein>
<reference evidence="1 2" key="1">
    <citation type="submission" date="2014-03" db="EMBL/GenBank/DDBJ databases">
        <title>Genomics of Bifidobacteria.</title>
        <authorList>
            <person name="Ventura M."/>
            <person name="Milani C."/>
            <person name="Lugli G.A."/>
        </authorList>
    </citation>
    <scope>NUCLEOTIDE SEQUENCE [LARGE SCALE GENOMIC DNA]</scope>
    <source>
        <strain evidence="1 2">LMG 21811</strain>
    </source>
</reference>
<name>A0A087CU45_BIFRU</name>
<dbReference type="AlphaFoldDB" id="A0A087CU45"/>
<comment type="caution">
    <text evidence="1">The sequence shown here is derived from an EMBL/GenBank/DDBJ whole genome shotgun (WGS) entry which is preliminary data.</text>
</comment>
<gene>
    <name evidence="1" type="ORF">BRUM_1709</name>
</gene>
<dbReference type="RefSeq" id="WP_033499016.1">
    <property type="nucleotide sequence ID" value="NZ_JGZL01000013.1"/>
</dbReference>
<proteinExistence type="predicted"/>
<organism evidence="1 2">
    <name type="scientific">Bifidobacterium ruminantium</name>
    <dbReference type="NCBI Taxonomy" id="78346"/>
    <lineage>
        <taxon>Bacteria</taxon>
        <taxon>Bacillati</taxon>
        <taxon>Actinomycetota</taxon>
        <taxon>Actinomycetes</taxon>
        <taxon>Bifidobacteriales</taxon>
        <taxon>Bifidobacteriaceae</taxon>
        <taxon>Bifidobacterium</taxon>
    </lineage>
</organism>
<evidence type="ECO:0000313" key="2">
    <source>
        <dbReference type="Proteomes" id="UP000029078"/>
    </source>
</evidence>
<dbReference type="Proteomes" id="UP000029078">
    <property type="component" value="Unassembled WGS sequence"/>
</dbReference>
<accession>A0A087CU45</accession>
<sequence>MEYKLKGGITLSDADFERMADKAERGEYPGTPGEWVVRPQGRPSLDGEELVSITFKVTKAQRNALDARAKTLGETRSQFMRDTLTRELAHA</sequence>